<evidence type="ECO:0000256" key="8">
    <source>
        <dbReference type="ARBA" id="ARBA00023040"/>
    </source>
</evidence>
<keyword evidence="8 13" id="KW-0297">G-protein coupled receptor</keyword>
<dbReference type="InterPro" id="IPR000276">
    <property type="entry name" value="GPCR_Rhodpsn"/>
</dbReference>
<feature type="transmembrane region" description="Helical" evidence="13">
    <location>
        <begin position="47"/>
        <end position="67"/>
    </location>
</feature>
<evidence type="ECO:0000256" key="12">
    <source>
        <dbReference type="ARBA" id="ARBA00023224"/>
    </source>
</evidence>
<dbReference type="GO" id="GO:0016039">
    <property type="term" value="P:absorption of UV light"/>
    <property type="evidence" value="ECO:0007669"/>
    <property type="project" value="Ensembl"/>
</dbReference>
<evidence type="ECO:0000256" key="9">
    <source>
        <dbReference type="ARBA" id="ARBA00023136"/>
    </source>
</evidence>
<evidence type="ECO:0000256" key="4">
    <source>
        <dbReference type="ARBA" id="ARBA00022692"/>
    </source>
</evidence>
<evidence type="ECO:0000256" key="3">
    <source>
        <dbReference type="ARBA" id="ARBA00022606"/>
    </source>
</evidence>
<keyword evidence="10" id="KW-1015">Disulfide bond</keyword>
<feature type="transmembrane region" description="Helical" evidence="13">
    <location>
        <begin position="87"/>
        <end position="108"/>
    </location>
</feature>
<protein>
    <submittedName>
        <fullName evidence="15">Parapinopsin a</fullName>
    </submittedName>
</protein>
<proteinExistence type="inferred from homology"/>
<keyword evidence="7 13" id="KW-0157">Chromophore</keyword>
<dbReference type="FunFam" id="1.20.1070.10:FF:000391">
    <property type="entry name" value="Parapinopsin b"/>
    <property type="match status" value="1"/>
</dbReference>
<feature type="transmembrane region" description="Helical" evidence="13">
    <location>
        <begin position="222"/>
        <end position="240"/>
    </location>
</feature>
<evidence type="ECO:0000256" key="13">
    <source>
        <dbReference type="RuleBase" id="RU004951"/>
    </source>
</evidence>
<comment type="subcellular location">
    <subcellularLocation>
        <location evidence="1 13">Membrane</location>
        <topology evidence="1 13">Multi-pass membrane protein</topology>
    </subcellularLocation>
</comment>
<dbReference type="Gene3D" id="1.20.1070.10">
    <property type="entry name" value="Rhodopsin 7-helix transmembrane proteins"/>
    <property type="match status" value="1"/>
</dbReference>
<feature type="transmembrane region" description="Helical" evidence="13">
    <location>
        <begin position="260"/>
        <end position="282"/>
    </location>
</feature>
<dbReference type="InterPro" id="IPR017452">
    <property type="entry name" value="GPCR_Rhodpsn_7TM"/>
</dbReference>
<accession>A0A3Q2XBZ5</accession>
<feature type="domain" description="G-protein coupled receptors family 1 profile" evidence="14">
    <location>
        <begin position="29"/>
        <end position="280"/>
    </location>
</feature>
<dbReference type="GO" id="GO:0016020">
    <property type="term" value="C:membrane"/>
    <property type="evidence" value="ECO:0007669"/>
    <property type="project" value="UniProtKB-SubCell"/>
</dbReference>
<keyword evidence="16" id="KW-1185">Reference proteome</keyword>
<dbReference type="Proteomes" id="UP000264820">
    <property type="component" value="Unplaced"/>
</dbReference>
<dbReference type="PANTHER" id="PTHR24240">
    <property type="entry name" value="OPSIN"/>
    <property type="match status" value="1"/>
</dbReference>
<evidence type="ECO:0000313" key="16">
    <source>
        <dbReference type="Proteomes" id="UP000264820"/>
    </source>
</evidence>
<evidence type="ECO:0000256" key="5">
    <source>
        <dbReference type="ARBA" id="ARBA00022925"/>
    </source>
</evidence>
<reference evidence="15" key="1">
    <citation type="submission" date="2025-08" db="UniProtKB">
        <authorList>
            <consortium name="Ensembl"/>
        </authorList>
    </citation>
    <scope>IDENTIFICATION</scope>
</reference>
<dbReference type="GO" id="GO:0007604">
    <property type="term" value="P:phototransduction, UV"/>
    <property type="evidence" value="ECO:0007669"/>
    <property type="project" value="Ensembl"/>
</dbReference>
<dbReference type="GO" id="GO:0007601">
    <property type="term" value="P:visual perception"/>
    <property type="evidence" value="ECO:0007669"/>
    <property type="project" value="InterPro"/>
</dbReference>
<dbReference type="SUPFAM" id="SSF81321">
    <property type="entry name" value="Family A G protein-coupled receptor-like"/>
    <property type="match status" value="1"/>
</dbReference>
<organism evidence="15 16">
    <name type="scientific">Hippocampus comes</name>
    <name type="common">Tiger tail seahorse</name>
    <dbReference type="NCBI Taxonomy" id="109280"/>
    <lineage>
        <taxon>Eukaryota</taxon>
        <taxon>Metazoa</taxon>
        <taxon>Chordata</taxon>
        <taxon>Craniata</taxon>
        <taxon>Vertebrata</taxon>
        <taxon>Euteleostomi</taxon>
        <taxon>Actinopterygii</taxon>
        <taxon>Neopterygii</taxon>
        <taxon>Teleostei</taxon>
        <taxon>Neoteleostei</taxon>
        <taxon>Acanthomorphata</taxon>
        <taxon>Syngnathiaria</taxon>
        <taxon>Syngnathiformes</taxon>
        <taxon>Syngnathoidei</taxon>
        <taxon>Syngnathidae</taxon>
        <taxon>Hippocampus</taxon>
    </lineage>
</organism>
<dbReference type="InterPro" id="IPR001760">
    <property type="entry name" value="Opsin"/>
</dbReference>
<dbReference type="PROSITE" id="PS00237">
    <property type="entry name" value="G_PROTEIN_RECEP_F1_1"/>
    <property type="match status" value="1"/>
</dbReference>
<dbReference type="SMART" id="SM01381">
    <property type="entry name" value="7TM_GPCR_Srsx"/>
    <property type="match status" value="1"/>
</dbReference>
<evidence type="ECO:0000256" key="10">
    <source>
        <dbReference type="ARBA" id="ARBA00023157"/>
    </source>
</evidence>
<dbReference type="GO" id="GO:0008020">
    <property type="term" value="F:G protein-coupled photoreceptor activity"/>
    <property type="evidence" value="ECO:0007669"/>
    <property type="project" value="Ensembl"/>
</dbReference>
<keyword evidence="12 13" id="KW-0807">Transducer</keyword>
<dbReference type="AlphaFoldDB" id="A0A3Q2XBZ5"/>
<evidence type="ECO:0000256" key="2">
    <source>
        <dbReference type="ARBA" id="ARBA00022543"/>
    </source>
</evidence>
<dbReference type="PROSITE" id="PS50262">
    <property type="entry name" value="G_PROTEIN_RECEP_F1_2"/>
    <property type="match status" value="1"/>
</dbReference>
<keyword evidence="4 13" id="KW-0812">Transmembrane</keyword>
<evidence type="ECO:0000256" key="11">
    <source>
        <dbReference type="ARBA" id="ARBA00023170"/>
    </source>
</evidence>
<evidence type="ECO:0000313" key="15">
    <source>
        <dbReference type="Ensembl" id="ENSHCOP00000000997.1"/>
    </source>
</evidence>
<evidence type="ECO:0000259" key="14">
    <source>
        <dbReference type="PROSITE" id="PS50262"/>
    </source>
</evidence>
<keyword evidence="5 13" id="KW-0681">Retinal protein</keyword>
<keyword evidence="9 13" id="KW-0472">Membrane</keyword>
<name>A0A3Q2XBZ5_HIPCM</name>
<feature type="transmembrane region" description="Helical" evidence="13">
    <location>
        <begin position="177"/>
        <end position="201"/>
    </location>
</feature>
<sequence>MADPEILSRAGYTRLAVIMGVFSILGIILNILVIVVTVRHKQLRQPLSYALVSLAVCDLGCAVFGGLPTTVTTAMGYFSLGRMGCILEGFAVAFFGIASLCTIGVISVERYIVVCYPMGAALFQTRHAIAGVVLSWVWSFVWNTPPLFGWGSFELEGIKTSCAPNWYSRDAGNMSYMIIYFSLCFAVPFSIIMVSYLRLLWTLRQVTKLQVSETSSTHRMEVQVARMVVIMVLAFLVTWLPYASMALAVMIDSTLKIDPLIATIPVYFAKSSIVYNPIIYVFMNRQFRIYAVPTILCGWNPWASEAETSEVETTVHILFPHHFSVTRTASTTFESSQ</sequence>
<dbReference type="PRINTS" id="PR00238">
    <property type="entry name" value="OPSIN"/>
</dbReference>
<reference evidence="15" key="2">
    <citation type="submission" date="2025-09" db="UniProtKB">
        <authorList>
            <consortium name="Ensembl"/>
        </authorList>
    </citation>
    <scope>IDENTIFICATION</scope>
</reference>
<dbReference type="GeneTree" id="ENSGT01030000234549"/>
<dbReference type="GO" id="GO:0007603">
    <property type="term" value="P:phototransduction, visible light"/>
    <property type="evidence" value="ECO:0007669"/>
    <property type="project" value="Ensembl"/>
</dbReference>
<comment type="similarity">
    <text evidence="13">Belongs to the G-protein coupled receptor 1 family. Opsin subfamily.</text>
</comment>
<feature type="transmembrane region" description="Helical" evidence="13">
    <location>
        <begin position="12"/>
        <end position="35"/>
    </location>
</feature>
<keyword evidence="3 13" id="KW-0716">Sensory transduction</keyword>
<dbReference type="PRINTS" id="PR00237">
    <property type="entry name" value="GPCRRHODOPSN"/>
</dbReference>
<keyword evidence="6 13" id="KW-1133">Transmembrane helix</keyword>
<evidence type="ECO:0000256" key="6">
    <source>
        <dbReference type="ARBA" id="ARBA00022989"/>
    </source>
</evidence>
<dbReference type="InterPro" id="IPR050125">
    <property type="entry name" value="GPCR_opsins"/>
</dbReference>
<feature type="transmembrane region" description="Helical" evidence="13">
    <location>
        <begin position="120"/>
        <end position="141"/>
    </location>
</feature>
<dbReference type="Ensembl" id="ENSHCOT00000012845.1">
    <property type="protein sequence ID" value="ENSHCOP00000000997.1"/>
    <property type="gene ID" value="ENSHCOG00000001902.1"/>
</dbReference>
<dbReference type="Pfam" id="PF00001">
    <property type="entry name" value="7tm_1"/>
    <property type="match status" value="1"/>
</dbReference>
<keyword evidence="11 13" id="KW-0675">Receptor</keyword>
<evidence type="ECO:0000256" key="7">
    <source>
        <dbReference type="ARBA" id="ARBA00022991"/>
    </source>
</evidence>
<keyword evidence="2 13" id="KW-0600">Photoreceptor protein</keyword>
<evidence type="ECO:0000256" key="1">
    <source>
        <dbReference type="ARBA" id="ARBA00004141"/>
    </source>
</evidence>